<dbReference type="KEGG" id="emo:DM558_00825"/>
<reference evidence="2" key="1">
    <citation type="submission" date="2018-06" db="EMBL/GenBank/DDBJ databases">
        <title>Complete genome of Pseudomonas insecticola strain QZS01.</title>
        <authorList>
            <person name="Wang J."/>
            <person name="Su Q."/>
        </authorList>
    </citation>
    <scope>NUCLEOTIDE SEQUENCE [LARGE SCALE GENOMIC DNA]</scope>
    <source>
        <strain evidence="2">QZS01</strain>
    </source>
</reference>
<gene>
    <name evidence="1" type="ORF">DM558_00825</name>
</gene>
<organism evidence="1 2">
    <name type="scientific">Entomomonas moraniae</name>
    <dbReference type="NCBI Taxonomy" id="2213226"/>
    <lineage>
        <taxon>Bacteria</taxon>
        <taxon>Pseudomonadati</taxon>
        <taxon>Pseudomonadota</taxon>
        <taxon>Gammaproteobacteria</taxon>
        <taxon>Pseudomonadales</taxon>
        <taxon>Pseudomonadaceae</taxon>
        <taxon>Entomomonas</taxon>
    </lineage>
</organism>
<keyword evidence="2" id="KW-1185">Reference proteome</keyword>
<name>A0A3S9XAH1_9GAMM</name>
<protein>
    <recommendedName>
        <fullName evidence="3">Type 4 fimbrial biogenesis protein PilX N-terminal domain-containing protein</fullName>
    </recommendedName>
</protein>
<evidence type="ECO:0000313" key="2">
    <source>
        <dbReference type="Proteomes" id="UP000273143"/>
    </source>
</evidence>
<dbReference type="AlphaFoldDB" id="A0A3S9XAH1"/>
<evidence type="ECO:0000313" key="1">
    <source>
        <dbReference type="EMBL" id="AZS49410.1"/>
    </source>
</evidence>
<evidence type="ECO:0008006" key="3">
    <source>
        <dbReference type="Google" id="ProtNLM"/>
    </source>
</evidence>
<sequence>MATFSQFKQQKGATLIVVLLLLLIIMLLALSIATSTTSRSLIVNTNVLNAQATEAAETGSDVLLRLLKDGTLDKKDIPDCGSGSPYSAQFNKNTTIASNTEDKRAVTLSWYACKAKPPGTNEMCTETTVTGCFAVVITGVACFGNITDPENEACTVRRYLQGYAFKK</sequence>
<proteinExistence type="predicted"/>
<accession>A0A3S9XAH1</accession>
<dbReference type="RefSeq" id="WP_127161625.1">
    <property type="nucleotide sequence ID" value="NZ_CP029822.1"/>
</dbReference>
<dbReference type="EMBL" id="CP029822">
    <property type="protein sequence ID" value="AZS49410.1"/>
    <property type="molecule type" value="Genomic_DNA"/>
</dbReference>
<dbReference type="Proteomes" id="UP000273143">
    <property type="component" value="Chromosome"/>
</dbReference>